<keyword evidence="2" id="KW-0614">Plasmid</keyword>
<proteinExistence type="predicted"/>
<gene>
    <name evidence="2" type="ORF">BCO_0125501</name>
</gene>
<feature type="coiled-coil region" evidence="1">
    <location>
        <begin position="45"/>
        <end position="157"/>
    </location>
</feature>
<dbReference type="HOGENOM" id="CLU_1339960_0_0_12"/>
<geneLocation type="plasmid" evidence="2">
    <name>unnamed</name>
</geneLocation>
<dbReference type="EMBL" id="CP005763">
    <property type="protein sequence ID" value="AHH11664.1"/>
    <property type="molecule type" value="Genomic_DNA"/>
</dbReference>
<evidence type="ECO:0000256" key="1">
    <source>
        <dbReference type="SAM" id="Coils"/>
    </source>
</evidence>
<keyword evidence="1" id="KW-0175">Coiled coil</keyword>
<feature type="non-terminal residue" evidence="2">
    <location>
        <position position="1"/>
    </location>
</feature>
<reference evidence="2" key="1">
    <citation type="submission" date="2013-04" db="EMBL/GenBank/DDBJ databases">
        <title>Comparative Genomics of Relapsing Fever Spirochetes.</title>
        <authorList>
            <person name="Schwan T.G."/>
            <person name="Raffel S.J."/>
            <person name="Porcella S.F."/>
            <person name="Martens C.A."/>
            <person name="Bruno D.P."/>
            <person name="Ricklefs S.M."/>
            <person name="Barbian K.B."/>
        </authorList>
    </citation>
    <scope>NUCLEOTIDE SEQUENCE</scope>
    <source>
        <strain evidence="2">Co53</strain>
        <plasmid evidence="2">unnamed</plasmid>
    </source>
</reference>
<protein>
    <submittedName>
        <fullName evidence="2">Immunogenic protein p35</fullName>
    </submittedName>
</protein>
<dbReference type="AlphaFoldDB" id="W5SWT5"/>
<sequence length="204" mass="23973">TSISGSYFDSYYKNKLNKNEFEFEENDDKYSKLETRLNNKYNFKLKNTINNVEQAIKLAEQIKDDLEIIAFNRIKLSNQGKMATESEKQQAKEKLSKFTKNKLESDLKNLLNTIEKTFNNANDLTNIPDYPSTFQTEQQAKSKLNELTSEINSLIIKMQKNNLNNHQVYPTLYYNYIDYYKYQALFAKLQLVKNLLTRTGIVAR</sequence>
<accession>W5SWT5</accession>
<dbReference type="CDD" id="cd22788">
    <property type="entry name" value="BBK32_C"/>
    <property type="match status" value="1"/>
</dbReference>
<organism evidence="2">
    <name type="scientific">Borrelia coriaceae ATCC 43381</name>
    <dbReference type="NCBI Taxonomy" id="1408429"/>
    <lineage>
        <taxon>Bacteria</taxon>
        <taxon>Pseudomonadati</taxon>
        <taxon>Spirochaetota</taxon>
        <taxon>Spirochaetia</taxon>
        <taxon>Spirochaetales</taxon>
        <taxon>Borreliaceae</taxon>
        <taxon>Borrelia</taxon>
    </lineage>
</organism>
<name>W5SWT5_9SPIR</name>
<evidence type="ECO:0000313" key="2">
    <source>
        <dbReference type="EMBL" id="AHH11664.1"/>
    </source>
</evidence>